<evidence type="ECO:0000256" key="13">
    <source>
        <dbReference type="ARBA" id="ARBA00023204"/>
    </source>
</evidence>
<feature type="domain" description="HRDC" evidence="21">
    <location>
        <begin position="1048"/>
        <end position="1128"/>
    </location>
</feature>
<dbReference type="Gene3D" id="1.10.10.10">
    <property type="entry name" value="Winged helix-like DNA-binding domain superfamily/Winged helix DNA-binding domain"/>
    <property type="match status" value="1"/>
</dbReference>
<evidence type="ECO:0000256" key="2">
    <source>
        <dbReference type="ARBA" id="ARBA00004123"/>
    </source>
</evidence>
<evidence type="ECO:0000313" key="25">
    <source>
        <dbReference type="Proteomes" id="UP000824219"/>
    </source>
</evidence>
<dbReference type="CDD" id="cd18016">
    <property type="entry name" value="DEXHc_RecQ2_BLM"/>
    <property type="match status" value="1"/>
</dbReference>
<keyword evidence="9" id="KW-0347">Helicase</keyword>
<dbReference type="GO" id="GO:0046872">
    <property type="term" value="F:metal ion binding"/>
    <property type="evidence" value="ECO:0007669"/>
    <property type="project" value="UniProtKB-KW"/>
</dbReference>
<dbReference type="InterPro" id="IPR027417">
    <property type="entry name" value="P-loop_NTPase"/>
</dbReference>
<keyword evidence="5" id="KW-0479">Metal-binding</keyword>
<dbReference type="InterPro" id="IPR010997">
    <property type="entry name" value="HRDC-like_sf"/>
</dbReference>
<evidence type="ECO:0000256" key="5">
    <source>
        <dbReference type="ARBA" id="ARBA00022723"/>
    </source>
</evidence>
<accession>A0A9D3P1X0</accession>
<comment type="caution">
    <text evidence="24">The sequence shown here is derived from an EMBL/GenBank/DDBJ whole genome shotgun (WGS) entry which is preliminary data.</text>
</comment>
<evidence type="ECO:0000313" key="24">
    <source>
        <dbReference type="EMBL" id="KAG7333160.1"/>
    </source>
</evidence>
<sequence length="1234" mass="137928">MPTLPQNNLKEQLERHSNVAVRTKSLAKSKPGAFYFKKTSKSSSAKDEVTLKLFDRAKTQTFNSVDNPFAVSKSSFVEPSFSRLHKPQNNRLTGTSGSTAVGVRDDYNLSAIPLDDWDHFDDFETPVKGEGAGPDLSNKDICAIDQGSAKLRHIDGEYPINTTEHQISIKDKSLLSGCQKKSTATAIKHPEASKRNFNCSKGFDDALFGVMESICCLVETIPEHELMSLTCGTELLLLRAHRKRIVADAALLEKWQSDRGSNPHETSSAVTTEGDCSSSHVQLSKSNDSVMLLDYKFSTLKDSDCINNDVVQGDDFSRNPSLIQTVNEHKEKLSGQNNGNGNSQSEECSLSLCFSQSNCQAMNQEKMMHLSSSPNTVDVNSSVLVGGASLQNCKESNDVIDFCIDDFDIDYFSENDIPDYCDEPAALSGSGSSSALPQFCERGHSNSCDKKSVGTPTAVMKLTEPWLPDVTSRNPAHDRFCGFNFPHSPEMMKIFHKKFGLHQFRFNQLEAINATLLREDTFVLMPTGGGKSLCYQLPACVSPGVTVVISPLRSLIVDQIQKLTTLDVPATSLSGGKSDYEAGQIYMQLSKNDPVIKLLYATPEKICASGRMISALQNLYERSLLARFVIDEAHCVSQWGHDFRPDYKRMHELRQRFPKVPIMALTATATPRVQKDILNQLAMTRPQVFSMSFNRHNLKYSVLPKSPKKVEEDCINWIKKYYPYDSGIVYCLSRNDCDSMADRLQRAGIAALAYHAGINDHDREYVQNKWINQDGCQVICATIAFGMGIDKPDVRYVIHASLPKSVEGYYQESGRAGRDGEISHCILFYSYTDVIRIKRLIAMDKEGNHQSKATHINNLHSMVHFCENVTECRRIQLLAYFGEHKFNIDFCKQHPEVTCDNCARPHQYKAKNVTEDVKKIVQFIQENCEKVVGKCARSFQQNRLTLNMLVDIYLGSKSARIKSGIYGIGAAYSRHNAERLFRRLVLDHILKEDLYITKNGQAVAYISAGFKAMDILSGIIQVTFHETESASSIRKHKDTMIKRVSKREEMVKNCLEELNELCKKLGKVFGLHYYNIFSTATLKKIAETLSADPEVLLRIDGVTEDKLEKYGAELIELLQKYSKWQLSGEEQAKSSQSIDGEDGSMSANIRSSKSQGEKRKKTPLSKNPKRCRGYKKQNSSKCGNWSSTGKHTGGNQFSKPAPSAPARRKPSFMALPIPKSAKLPFLKPAFSQLG</sequence>
<dbReference type="Gene3D" id="3.40.50.300">
    <property type="entry name" value="P-loop containing nucleotide triphosphate hydrolases"/>
    <property type="match status" value="2"/>
</dbReference>
<evidence type="ECO:0000256" key="3">
    <source>
        <dbReference type="ARBA" id="ARBA00005446"/>
    </source>
</evidence>
<dbReference type="PROSITE" id="PS00690">
    <property type="entry name" value="DEAH_ATP_HELICASE"/>
    <property type="match status" value="1"/>
</dbReference>
<dbReference type="InterPro" id="IPR002121">
    <property type="entry name" value="HRDC_dom"/>
</dbReference>
<evidence type="ECO:0000256" key="9">
    <source>
        <dbReference type="ARBA" id="ARBA00022806"/>
    </source>
</evidence>
<dbReference type="EMBL" id="JAHKSW010000004">
    <property type="protein sequence ID" value="KAG7333160.1"/>
    <property type="molecule type" value="Genomic_DNA"/>
</dbReference>
<feature type="compositionally biased region" description="Polar residues" evidence="20">
    <location>
        <begin position="258"/>
        <end position="282"/>
    </location>
</feature>
<evidence type="ECO:0000256" key="15">
    <source>
        <dbReference type="ARBA" id="ARBA00023242"/>
    </source>
</evidence>
<dbReference type="InterPro" id="IPR044876">
    <property type="entry name" value="HRDC_dom_sf"/>
</dbReference>
<dbReference type="GO" id="GO:0005694">
    <property type="term" value="C:chromosome"/>
    <property type="evidence" value="ECO:0007669"/>
    <property type="project" value="TreeGrafter"/>
</dbReference>
<reference evidence="24 25" key="1">
    <citation type="submission" date="2021-06" db="EMBL/GenBank/DDBJ databases">
        <title>Chromosome-level genome assembly of the red-tail catfish (Hemibagrus wyckioides).</title>
        <authorList>
            <person name="Shao F."/>
        </authorList>
    </citation>
    <scope>NUCLEOTIDE SEQUENCE [LARGE SCALE GENOMIC DNA]</scope>
    <source>
        <strain evidence="24">EC202008001</strain>
        <tissue evidence="24">Blood</tissue>
    </source>
</reference>
<evidence type="ECO:0000256" key="20">
    <source>
        <dbReference type="SAM" id="MobiDB-lite"/>
    </source>
</evidence>
<evidence type="ECO:0000256" key="17">
    <source>
        <dbReference type="ARBA" id="ARBA00034808"/>
    </source>
</evidence>
<dbReference type="SMART" id="SM00341">
    <property type="entry name" value="HRDC"/>
    <property type="match status" value="1"/>
</dbReference>
<keyword evidence="4" id="KW-0235">DNA replication</keyword>
<feature type="compositionally biased region" description="Polar residues" evidence="20">
    <location>
        <begin position="1145"/>
        <end position="1154"/>
    </location>
</feature>
<dbReference type="InterPro" id="IPR011545">
    <property type="entry name" value="DEAD/DEAH_box_helicase_dom"/>
</dbReference>
<dbReference type="InterPro" id="IPR032284">
    <property type="entry name" value="RecQ_Zn-bd"/>
</dbReference>
<dbReference type="SMART" id="SM00956">
    <property type="entry name" value="RQC"/>
    <property type="match status" value="1"/>
</dbReference>
<keyword evidence="15" id="KW-0539">Nucleus</keyword>
<dbReference type="FunFam" id="3.40.50.300:FF:000537">
    <property type="entry name" value="Bloom syndrome RecQ-like helicase"/>
    <property type="match status" value="1"/>
</dbReference>
<evidence type="ECO:0000256" key="7">
    <source>
        <dbReference type="ARBA" id="ARBA00022763"/>
    </source>
</evidence>
<dbReference type="InterPro" id="IPR014001">
    <property type="entry name" value="Helicase_ATP-bd"/>
</dbReference>
<evidence type="ECO:0000256" key="11">
    <source>
        <dbReference type="ARBA" id="ARBA00022840"/>
    </source>
</evidence>
<dbReference type="GO" id="GO:0005634">
    <property type="term" value="C:nucleus"/>
    <property type="evidence" value="ECO:0007669"/>
    <property type="project" value="UniProtKB-SubCell"/>
</dbReference>
<proteinExistence type="inferred from homology"/>
<dbReference type="AlphaFoldDB" id="A0A9D3P1X0"/>
<evidence type="ECO:0000256" key="4">
    <source>
        <dbReference type="ARBA" id="ARBA00022705"/>
    </source>
</evidence>
<dbReference type="GO" id="GO:0003677">
    <property type="term" value="F:DNA binding"/>
    <property type="evidence" value="ECO:0007669"/>
    <property type="project" value="UniProtKB-KW"/>
</dbReference>
<comment type="similarity">
    <text evidence="3">Belongs to the helicase family. RecQ subfamily.</text>
</comment>
<dbReference type="Pfam" id="PF00270">
    <property type="entry name" value="DEAD"/>
    <property type="match status" value="1"/>
</dbReference>
<dbReference type="OrthoDB" id="10261556at2759"/>
<dbReference type="InterPro" id="IPR012532">
    <property type="entry name" value="BDHCT"/>
</dbReference>
<dbReference type="SMART" id="SM00490">
    <property type="entry name" value="HELICc"/>
    <property type="match status" value="1"/>
</dbReference>
<keyword evidence="8" id="KW-0378">Hydrolase</keyword>
<evidence type="ECO:0000256" key="6">
    <source>
        <dbReference type="ARBA" id="ARBA00022741"/>
    </source>
</evidence>
<comment type="subcellular location">
    <subcellularLocation>
        <location evidence="2">Nucleus</location>
    </subcellularLocation>
</comment>
<name>A0A9D3P1X0_9TELE</name>
<dbReference type="GO" id="GO:0000723">
    <property type="term" value="P:telomere maintenance"/>
    <property type="evidence" value="ECO:0007669"/>
    <property type="project" value="TreeGrafter"/>
</dbReference>
<evidence type="ECO:0000259" key="23">
    <source>
        <dbReference type="PROSITE" id="PS51194"/>
    </source>
</evidence>
<gene>
    <name evidence="24" type="ORF">KOW79_003295</name>
</gene>
<dbReference type="Pfam" id="PF09382">
    <property type="entry name" value="RQC"/>
    <property type="match status" value="1"/>
</dbReference>
<comment type="catalytic activity">
    <reaction evidence="16">
        <text>Couples ATP hydrolysis with the unwinding of duplex DNA by translocating in the 3'-5' direction.</text>
        <dbReference type="EC" id="5.6.2.4"/>
    </reaction>
</comment>
<keyword evidence="6" id="KW-0547">Nucleotide-binding</keyword>
<keyword evidence="12" id="KW-0238">DNA-binding</keyword>
<feature type="region of interest" description="Disordered" evidence="20">
    <location>
        <begin position="257"/>
        <end position="282"/>
    </location>
</feature>
<dbReference type="GO" id="GO:0009378">
    <property type="term" value="F:four-way junction helicase activity"/>
    <property type="evidence" value="ECO:0007669"/>
    <property type="project" value="TreeGrafter"/>
</dbReference>
<protein>
    <recommendedName>
        <fullName evidence="19">RecQ-like DNA helicase BLM</fullName>
        <ecNumber evidence="17">5.6.2.4</ecNumber>
    </recommendedName>
    <alternativeName>
        <fullName evidence="18">DNA 3'-5' helicase BLM</fullName>
    </alternativeName>
</protein>
<dbReference type="GO" id="GO:0043138">
    <property type="term" value="F:3'-5' DNA helicase activity"/>
    <property type="evidence" value="ECO:0007669"/>
    <property type="project" value="UniProtKB-EC"/>
</dbReference>
<evidence type="ECO:0000256" key="16">
    <source>
        <dbReference type="ARBA" id="ARBA00034617"/>
    </source>
</evidence>
<evidence type="ECO:0000256" key="8">
    <source>
        <dbReference type="ARBA" id="ARBA00022801"/>
    </source>
</evidence>
<dbReference type="Pfam" id="PF00570">
    <property type="entry name" value="HRDC"/>
    <property type="match status" value="1"/>
</dbReference>
<dbReference type="Gene3D" id="1.10.150.80">
    <property type="entry name" value="HRDC domain"/>
    <property type="match status" value="1"/>
</dbReference>
<dbReference type="GO" id="GO:0005524">
    <property type="term" value="F:ATP binding"/>
    <property type="evidence" value="ECO:0007669"/>
    <property type="project" value="UniProtKB-KW"/>
</dbReference>
<dbReference type="PANTHER" id="PTHR13710">
    <property type="entry name" value="DNA HELICASE RECQ FAMILY MEMBER"/>
    <property type="match status" value="1"/>
</dbReference>
<dbReference type="FunFam" id="1.10.150.80:FF:000003">
    <property type="entry name" value="Bloom syndrome RecQ-like helicase"/>
    <property type="match status" value="1"/>
</dbReference>
<evidence type="ECO:0000259" key="21">
    <source>
        <dbReference type="PROSITE" id="PS50967"/>
    </source>
</evidence>
<dbReference type="Pfam" id="PF16124">
    <property type="entry name" value="RecQ_Zn_bind"/>
    <property type="match status" value="1"/>
</dbReference>
<dbReference type="GO" id="GO:0016818">
    <property type="term" value="F:hydrolase activity, acting on acid anhydrides, in phosphorus-containing anhydrides"/>
    <property type="evidence" value="ECO:0007669"/>
    <property type="project" value="InterPro"/>
</dbReference>
<evidence type="ECO:0000256" key="19">
    <source>
        <dbReference type="ARBA" id="ARBA00073450"/>
    </source>
</evidence>
<keyword evidence="14" id="KW-0413">Isomerase</keyword>
<dbReference type="InterPro" id="IPR018982">
    <property type="entry name" value="RQC_domain"/>
</dbReference>
<dbReference type="InterPro" id="IPR032437">
    <property type="entry name" value="BLM_N"/>
</dbReference>
<evidence type="ECO:0000256" key="14">
    <source>
        <dbReference type="ARBA" id="ARBA00023235"/>
    </source>
</evidence>
<evidence type="ECO:0000259" key="22">
    <source>
        <dbReference type="PROSITE" id="PS51192"/>
    </source>
</evidence>
<keyword evidence="7" id="KW-0227">DNA damage</keyword>
<keyword evidence="25" id="KW-1185">Reference proteome</keyword>
<feature type="region of interest" description="Disordered" evidence="20">
    <location>
        <begin position="1131"/>
        <end position="1213"/>
    </location>
</feature>
<feature type="compositionally biased region" description="Basic residues" evidence="20">
    <location>
        <begin position="1158"/>
        <end position="1175"/>
    </location>
</feature>
<dbReference type="SUPFAM" id="SSF46785">
    <property type="entry name" value="Winged helix' DNA-binding domain"/>
    <property type="match status" value="1"/>
</dbReference>
<feature type="domain" description="Helicase ATP-binding" evidence="22">
    <location>
        <begin position="512"/>
        <end position="687"/>
    </location>
</feature>
<dbReference type="InterPro" id="IPR036390">
    <property type="entry name" value="WH_DNA-bd_sf"/>
</dbReference>
<dbReference type="EC" id="5.6.2.4" evidence="17"/>
<keyword evidence="11" id="KW-0067">ATP-binding</keyword>
<dbReference type="InterPro" id="IPR004589">
    <property type="entry name" value="DNA_helicase_ATP-dep_RecQ"/>
</dbReference>
<feature type="domain" description="Helicase C-terminal" evidence="23">
    <location>
        <begin position="717"/>
        <end position="860"/>
    </location>
</feature>
<dbReference type="NCBIfam" id="TIGR00614">
    <property type="entry name" value="recQ_fam"/>
    <property type="match status" value="1"/>
</dbReference>
<dbReference type="Pfam" id="PF08072">
    <property type="entry name" value="BDHCT"/>
    <property type="match status" value="1"/>
</dbReference>
<dbReference type="GO" id="GO:0000724">
    <property type="term" value="P:double-strand break repair via homologous recombination"/>
    <property type="evidence" value="ECO:0007669"/>
    <property type="project" value="TreeGrafter"/>
</dbReference>
<dbReference type="Proteomes" id="UP000824219">
    <property type="component" value="Linkage Group LG04"/>
</dbReference>
<dbReference type="CDD" id="cd18794">
    <property type="entry name" value="SF2_C_RecQ"/>
    <property type="match status" value="1"/>
</dbReference>
<keyword evidence="10" id="KW-0862">Zinc</keyword>
<organism evidence="24 25">
    <name type="scientific">Hemibagrus wyckioides</name>
    <dbReference type="NCBI Taxonomy" id="337641"/>
    <lineage>
        <taxon>Eukaryota</taxon>
        <taxon>Metazoa</taxon>
        <taxon>Chordata</taxon>
        <taxon>Craniata</taxon>
        <taxon>Vertebrata</taxon>
        <taxon>Euteleostomi</taxon>
        <taxon>Actinopterygii</taxon>
        <taxon>Neopterygii</taxon>
        <taxon>Teleostei</taxon>
        <taxon>Ostariophysi</taxon>
        <taxon>Siluriformes</taxon>
        <taxon>Bagridae</taxon>
        <taxon>Hemibagrus</taxon>
    </lineage>
</organism>
<dbReference type="InterPro" id="IPR002464">
    <property type="entry name" value="DNA/RNA_helicase_DEAH_CS"/>
</dbReference>
<evidence type="ECO:0000256" key="18">
    <source>
        <dbReference type="ARBA" id="ARBA00044542"/>
    </source>
</evidence>
<dbReference type="SMART" id="SM00487">
    <property type="entry name" value="DEXDc"/>
    <property type="match status" value="1"/>
</dbReference>
<dbReference type="InterPro" id="IPR036388">
    <property type="entry name" value="WH-like_DNA-bd_sf"/>
</dbReference>
<evidence type="ECO:0000256" key="10">
    <source>
        <dbReference type="ARBA" id="ARBA00022833"/>
    </source>
</evidence>
<dbReference type="InterPro" id="IPR001650">
    <property type="entry name" value="Helicase_C-like"/>
</dbReference>
<dbReference type="Pfam" id="PF00271">
    <property type="entry name" value="Helicase_C"/>
    <property type="match status" value="1"/>
</dbReference>
<dbReference type="Pfam" id="PF16202">
    <property type="entry name" value="BLM_N"/>
    <property type="match status" value="1"/>
</dbReference>
<feature type="compositionally biased region" description="Polar residues" evidence="20">
    <location>
        <begin position="1176"/>
        <end position="1197"/>
    </location>
</feature>
<dbReference type="PANTHER" id="PTHR13710:SF153">
    <property type="entry name" value="RECQ-LIKE DNA HELICASE BLM"/>
    <property type="match status" value="1"/>
</dbReference>
<dbReference type="PROSITE" id="PS51194">
    <property type="entry name" value="HELICASE_CTER"/>
    <property type="match status" value="1"/>
</dbReference>
<comment type="cofactor">
    <cofactor evidence="1">
        <name>Zn(2+)</name>
        <dbReference type="ChEBI" id="CHEBI:29105"/>
    </cofactor>
</comment>
<dbReference type="SUPFAM" id="SSF47819">
    <property type="entry name" value="HRDC-like"/>
    <property type="match status" value="1"/>
</dbReference>
<dbReference type="GO" id="GO:0006260">
    <property type="term" value="P:DNA replication"/>
    <property type="evidence" value="ECO:0007669"/>
    <property type="project" value="UniProtKB-KW"/>
</dbReference>
<dbReference type="FunFam" id="3.40.50.300:FF:000340">
    <property type="entry name" value="Bloom syndrome, RecQ helicase"/>
    <property type="match status" value="1"/>
</dbReference>
<dbReference type="GO" id="GO:0005737">
    <property type="term" value="C:cytoplasm"/>
    <property type="evidence" value="ECO:0007669"/>
    <property type="project" value="TreeGrafter"/>
</dbReference>
<evidence type="ECO:0000256" key="12">
    <source>
        <dbReference type="ARBA" id="ARBA00023125"/>
    </source>
</evidence>
<dbReference type="SUPFAM" id="SSF52540">
    <property type="entry name" value="P-loop containing nucleoside triphosphate hydrolases"/>
    <property type="match status" value="2"/>
</dbReference>
<keyword evidence="13" id="KW-0234">DNA repair</keyword>
<evidence type="ECO:0000256" key="1">
    <source>
        <dbReference type="ARBA" id="ARBA00001947"/>
    </source>
</evidence>
<dbReference type="PROSITE" id="PS50967">
    <property type="entry name" value="HRDC"/>
    <property type="match status" value="1"/>
</dbReference>
<dbReference type="PROSITE" id="PS51192">
    <property type="entry name" value="HELICASE_ATP_BIND_1"/>
    <property type="match status" value="1"/>
</dbReference>